<dbReference type="Gene3D" id="3.40.50.300">
    <property type="entry name" value="P-loop containing nucleotide triphosphate hydrolases"/>
    <property type="match status" value="1"/>
</dbReference>
<dbReference type="PANTHER" id="PTHR42711:SF5">
    <property type="entry name" value="ABC TRANSPORTER ATP-BINDING PROTEIN NATA"/>
    <property type="match status" value="1"/>
</dbReference>
<accession>A0A538U877</accession>
<evidence type="ECO:0000256" key="2">
    <source>
        <dbReference type="ARBA" id="ARBA00022448"/>
    </source>
</evidence>
<reference evidence="6 7" key="1">
    <citation type="journal article" date="2019" name="Nat. Microbiol.">
        <title>Mediterranean grassland soil C-N compound turnover is dependent on rainfall and depth, and is mediated by genomically divergent microorganisms.</title>
        <authorList>
            <person name="Diamond S."/>
            <person name="Andeer P.F."/>
            <person name="Li Z."/>
            <person name="Crits-Christoph A."/>
            <person name="Burstein D."/>
            <person name="Anantharaman K."/>
            <person name="Lane K.R."/>
            <person name="Thomas B.C."/>
            <person name="Pan C."/>
            <person name="Northen T.R."/>
            <person name="Banfield J.F."/>
        </authorList>
    </citation>
    <scope>NUCLEOTIDE SEQUENCE [LARGE SCALE GENOMIC DNA]</scope>
    <source>
        <strain evidence="6">WS_11</strain>
    </source>
</reference>
<evidence type="ECO:0000256" key="3">
    <source>
        <dbReference type="ARBA" id="ARBA00022741"/>
    </source>
</evidence>
<evidence type="ECO:0000256" key="1">
    <source>
        <dbReference type="ARBA" id="ARBA00005417"/>
    </source>
</evidence>
<feature type="domain" description="ABC transporter" evidence="5">
    <location>
        <begin position="22"/>
        <end position="272"/>
    </location>
</feature>
<dbReference type="PROSITE" id="PS50893">
    <property type="entry name" value="ABC_TRANSPORTER_2"/>
    <property type="match status" value="1"/>
</dbReference>
<dbReference type="PROSITE" id="PS00211">
    <property type="entry name" value="ABC_TRANSPORTER_1"/>
    <property type="match status" value="1"/>
</dbReference>
<dbReference type="AlphaFoldDB" id="A0A538U877"/>
<dbReference type="InterPro" id="IPR003439">
    <property type="entry name" value="ABC_transporter-like_ATP-bd"/>
</dbReference>
<dbReference type="EMBL" id="VBPB01000132">
    <property type="protein sequence ID" value="TMQ71909.1"/>
    <property type="molecule type" value="Genomic_DNA"/>
</dbReference>
<dbReference type="SMART" id="SM00382">
    <property type="entry name" value="AAA"/>
    <property type="match status" value="1"/>
</dbReference>
<comment type="similarity">
    <text evidence="1">Belongs to the ABC transporter superfamily.</text>
</comment>
<comment type="caution">
    <text evidence="6">The sequence shown here is derived from an EMBL/GenBank/DDBJ whole genome shotgun (WGS) entry which is preliminary data.</text>
</comment>
<dbReference type="Pfam" id="PF00005">
    <property type="entry name" value="ABC_tran"/>
    <property type="match status" value="1"/>
</dbReference>
<dbReference type="InterPro" id="IPR027417">
    <property type="entry name" value="P-loop_NTPase"/>
</dbReference>
<dbReference type="InterPro" id="IPR050763">
    <property type="entry name" value="ABC_transporter_ATP-binding"/>
</dbReference>
<keyword evidence="3" id="KW-0547">Nucleotide-binding</keyword>
<evidence type="ECO:0000313" key="7">
    <source>
        <dbReference type="Proteomes" id="UP000319771"/>
    </source>
</evidence>
<dbReference type="GO" id="GO:0016887">
    <property type="term" value="F:ATP hydrolysis activity"/>
    <property type="evidence" value="ECO:0007669"/>
    <property type="project" value="InterPro"/>
</dbReference>
<proteinExistence type="inferred from homology"/>
<dbReference type="InterPro" id="IPR017871">
    <property type="entry name" value="ABC_transporter-like_CS"/>
</dbReference>
<keyword evidence="2" id="KW-0813">Transport</keyword>
<evidence type="ECO:0000313" key="6">
    <source>
        <dbReference type="EMBL" id="TMQ71909.1"/>
    </source>
</evidence>
<sequence>MTETLTTPVTTTAAASEPPPAIRTRKLRKVYPVPAGARRPGAPASPAPSPAGGIVALEALDLEVGDGEFFGLLGPNGAGKTTTIGILTTRVRPTSGQAWVAGIDVVGQDVVVRHHIGVVPQRANPDRALTVRENLLFHAAYFGIARSVAEARAEELLQTFDIADRAGAKVDQLSGGQQQRLMVVRALMHDPRVLFLDEPTVGLDPQSRLALWDILRGLHAKGHTIVMSTHYMEEADQLCQRVAIIDRGLLLALDAPAQLKARAPGGTLIELTLDADATAAAEAAGAAPGVTKVESAGPRLRAWTPRAGESVAGLIRAAEQSGREVRDIHLAPPSLETLFISLTGRKLG</sequence>
<evidence type="ECO:0000256" key="4">
    <source>
        <dbReference type="ARBA" id="ARBA00022840"/>
    </source>
</evidence>
<protein>
    <submittedName>
        <fullName evidence="6">ABC transporter ATP-binding protein</fullName>
    </submittedName>
</protein>
<organism evidence="6 7">
    <name type="scientific">Eiseniibacteriota bacterium</name>
    <dbReference type="NCBI Taxonomy" id="2212470"/>
    <lineage>
        <taxon>Bacteria</taxon>
        <taxon>Candidatus Eiseniibacteriota</taxon>
    </lineage>
</organism>
<dbReference type="SUPFAM" id="SSF52540">
    <property type="entry name" value="P-loop containing nucleoside triphosphate hydrolases"/>
    <property type="match status" value="1"/>
</dbReference>
<gene>
    <name evidence="6" type="ORF">E6K81_08940</name>
</gene>
<evidence type="ECO:0000259" key="5">
    <source>
        <dbReference type="PROSITE" id="PS50893"/>
    </source>
</evidence>
<name>A0A538U877_UNCEI</name>
<dbReference type="GO" id="GO:0005524">
    <property type="term" value="F:ATP binding"/>
    <property type="evidence" value="ECO:0007669"/>
    <property type="project" value="UniProtKB-KW"/>
</dbReference>
<dbReference type="InterPro" id="IPR003593">
    <property type="entry name" value="AAA+_ATPase"/>
</dbReference>
<dbReference type="Proteomes" id="UP000319771">
    <property type="component" value="Unassembled WGS sequence"/>
</dbReference>
<dbReference type="PANTHER" id="PTHR42711">
    <property type="entry name" value="ABC TRANSPORTER ATP-BINDING PROTEIN"/>
    <property type="match status" value="1"/>
</dbReference>
<keyword evidence="4 6" id="KW-0067">ATP-binding</keyword>